<evidence type="ECO:0000313" key="1">
    <source>
        <dbReference type="EMBL" id="ABN94785.1"/>
    </source>
</evidence>
<accession>A3P7S2</accession>
<reference evidence="2" key="1">
    <citation type="submission" date="2007-02" db="EMBL/GenBank/DDBJ databases">
        <authorList>
            <person name="DeShazer D."/>
            <person name="Woods D.E."/>
            <person name="Nierman W.C."/>
        </authorList>
    </citation>
    <scope>NUCLEOTIDE SEQUENCE [LARGE SCALE GENOMIC DNA]</scope>
    <source>
        <strain evidence="2">1106a</strain>
    </source>
</reference>
<dbReference type="EMBL" id="CP000573">
    <property type="protein sequence ID" value="ABN94785.1"/>
    <property type="molecule type" value="Genomic_DNA"/>
</dbReference>
<dbReference type="Proteomes" id="UP000006738">
    <property type="component" value="Chromosome II"/>
</dbReference>
<protein>
    <submittedName>
        <fullName evidence="1">Uncharacterized protein</fullName>
    </submittedName>
</protein>
<gene>
    <name evidence="1" type="ordered locus">BURPS1106A_A2349</name>
</gene>
<evidence type="ECO:0000313" key="2">
    <source>
        <dbReference type="Proteomes" id="UP000006738"/>
    </source>
</evidence>
<dbReference type="KEGG" id="bpl:BURPS1106A_A2349"/>
<name>A3P7S2_BURP0</name>
<dbReference type="HOGENOM" id="CLU_3325608_0_0_4"/>
<dbReference type="AlphaFoldDB" id="A3P7S2"/>
<proteinExistence type="predicted"/>
<organism evidence="1 2">
    <name type="scientific">Burkholderia pseudomallei (strain 1106a)</name>
    <dbReference type="NCBI Taxonomy" id="357348"/>
    <lineage>
        <taxon>Bacteria</taxon>
        <taxon>Pseudomonadati</taxon>
        <taxon>Pseudomonadota</taxon>
        <taxon>Betaproteobacteria</taxon>
        <taxon>Burkholderiales</taxon>
        <taxon>Burkholderiaceae</taxon>
        <taxon>Burkholderia</taxon>
        <taxon>pseudomallei group</taxon>
    </lineage>
</organism>
<sequence>MCDTCDTCERSDIRQTACAGRTAPSAIDGRHAVVAGPA</sequence>